<dbReference type="Pfam" id="PF01872">
    <property type="entry name" value="RibD_C"/>
    <property type="match status" value="1"/>
</dbReference>
<dbReference type="SUPFAM" id="SSF53597">
    <property type="entry name" value="Dihydrofolate reductase-like"/>
    <property type="match status" value="1"/>
</dbReference>
<evidence type="ECO:0000313" key="2">
    <source>
        <dbReference type="EMBL" id="WPB85428.1"/>
    </source>
</evidence>
<name>A0ABZ0PI78_9PROT</name>
<dbReference type="RefSeq" id="WP_318649397.1">
    <property type="nucleotide sequence ID" value="NZ_CP137852.1"/>
</dbReference>
<dbReference type="PANTHER" id="PTHR38011">
    <property type="entry name" value="DIHYDROFOLATE REDUCTASE FAMILY PROTEIN (AFU_ORTHOLOGUE AFUA_8G06820)"/>
    <property type="match status" value="1"/>
</dbReference>
<dbReference type="EMBL" id="CP137852">
    <property type="protein sequence ID" value="WPB85428.1"/>
    <property type="molecule type" value="Genomic_DNA"/>
</dbReference>
<feature type="domain" description="Bacterial bifunctional deaminase-reductase C-terminal" evidence="1">
    <location>
        <begin position="8"/>
        <end position="165"/>
    </location>
</feature>
<organism evidence="2 3">
    <name type="scientific">Sediminicoccus rosea</name>
    <dbReference type="NCBI Taxonomy" id="1225128"/>
    <lineage>
        <taxon>Bacteria</taxon>
        <taxon>Pseudomonadati</taxon>
        <taxon>Pseudomonadota</taxon>
        <taxon>Alphaproteobacteria</taxon>
        <taxon>Acetobacterales</taxon>
        <taxon>Roseomonadaceae</taxon>
        <taxon>Sediminicoccus</taxon>
    </lineage>
</organism>
<sequence length="179" mass="18836">MSGRVAYIAASLDGFIAAEDGSVAWLEAFQATDYGYADFFGGIGMLVMGRATYDQVLRFGPCPYAGKPCLVLSRRGIAHPPAGVEAWKGDLASLAAHLRAAKERVWVVGGGQLIAGLLAEGAITELDLFVMPVLLGRGIPLFAGVHPPAQQLTLLDTQTWPNGVVRLRYAIAAATPAKA</sequence>
<dbReference type="InterPro" id="IPR002734">
    <property type="entry name" value="RibDG_C"/>
</dbReference>
<dbReference type="InterPro" id="IPR050765">
    <property type="entry name" value="Riboflavin_Biosynth_HTPR"/>
</dbReference>
<proteinExistence type="predicted"/>
<dbReference type="Proteomes" id="UP001305521">
    <property type="component" value="Chromosome"/>
</dbReference>
<accession>A0ABZ0PI78</accession>
<dbReference type="PANTHER" id="PTHR38011:SF11">
    <property type="entry name" value="2,5-DIAMINO-6-RIBOSYLAMINO-4(3H)-PYRIMIDINONE 5'-PHOSPHATE REDUCTASE"/>
    <property type="match status" value="1"/>
</dbReference>
<keyword evidence="3" id="KW-1185">Reference proteome</keyword>
<dbReference type="Gene3D" id="3.40.430.10">
    <property type="entry name" value="Dihydrofolate Reductase, subunit A"/>
    <property type="match status" value="1"/>
</dbReference>
<reference evidence="2 3" key="1">
    <citation type="submission" date="2023-11" db="EMBL/GenBank/DDBJ databases">
        <title>Arctic aerobic anoxygenic photoheterotroph Sediminicoccus rosea KRV36 adapts its photosynthesis to long days of polar summer.</title>
        <authorList>
            <person name="Tomasch J."/>
            <person name="Kopejtka K."/>
            <person name="Bily T."/>
            <person name="Gardiner A.T."/>
            <person name="Gardian Z."/>
            <person name="Shivaramu S."/>
            <person name="Koblizek M."/>
            <person name="Engelhardt F."/>
            <person name="Kaftan D."/>
        </authorList>
    </citation>
    <scope>NUCLEOTIDE SEQUENCE [LARGE SCALE GENOMIC DNA]</scope>
    <source>
        <strain evidence="2 3">R-30</strain>
    </source>
</reference>
<evidence type="ECO:0000313" key="3">
    <source>
        <dbReference type="Proteomes" id="UP001305521"/>
    </source>
</evidence>
<gene>
    <name evidence="2" type="ORF">R9Z33_00815</name>
</gene>
<evidence type="ECO:0000259" key="1">
    <source>
        <dbReference type="Pfam" id="PF01872"/>
    </source>
</evidence>
<protein>
    <submittedName>
        <fullName evidence="2">Dihydrofolate reductase family protein</fullName>
    </submittedName>
</protein>
<dbReference type="InterPro" id="IPR024072">
    <property type="entry name" value="DHFR-like_dom_sf"/>
</dbReference>